<dbReference type="EMBL" id="CM004395">
    <property type="protein sequence ID" value="OAY42488.1"/>
    <property type="molecule type" value="Genomic_DNA"/>
</dbReference>
<reference evidence="9" key="1">
    <citation type="journal article" date="2016" name="Nat. Biotechnol.">
        <title>Sequencing wild and cultivated cassava and related species reveals extensive interspecific hybridization and genetic diversity.</title>
        <authorList>
            <person name="Bredeson J.V."/>
            <person name="Lyons J.B."/>
            <person name="Prochnik S.E."/>
            <person name="Wu G.A."/>
            <person name="Ha C.M."/>
            <person name="Edsinger-Gonzales E."/>
            <person name="Grimwood J."/>
            <person name="Schmutz J."/>
            <person name="Rabbi I.Y."/>
            <person name="Egesi C."/>
            <person name="Nauluvula P."/>
            <person name="Lebot V."/>
            <person name="Ndunguru J."/>
            <person name="Mkamilo G."/>
            <person name="Bart R.S."/>
            <person name="Setter T.L."/>
            <person name="Gleadow R.M."/>
            <person name="Kulakow P."/>
            <person name="Ferguson M.E."/>
            <person name="Rounsley S."/>
            <person name="Rokhsar D.S."/>
        </authorList>
    </citation>
    <scope>NUCLEOTIDE SEQUENCE [LARGE SCALE GENOMIC DNA]</scope>
    <source>
        <strain evidence="9">cv. AM560-2</strain>
    </source>
</reference>
<dbReference type="Proteomes" id="UP000091857">
    <property type="component" value="Chromosome 9"/>
</dbReference>
<dbReference type="GO" id="GO:0032979">
    <property type="term" value="P:protein insertion into mitochondrial inner membrane from matrix"/>
    <property type="evidence" value="ECO:0000318"/>
    <property type="project" value="GO_Central"/>
</dbReference>
<dbReference type="InterPro" id="IPR019734">
    <property type="entry name" value="TPR_rpt"/>
</dbReference>
<dbReference type="GO" id="GO:0005743">
    <property type="term" value="C:mitochondrial inner membrane"/>
    <property type="evidence" value="ECO:0000318"/>
    <property type="project" value="GO_Central"/>
</dbReference>
<evidence type="ECO:0000256" key="7">
    <source>
        <dbReference type="SAM" id="Phobius"/>
    </source>
</evidence>
<dbReference type="OrthoDB" id="2148490at2759"/>
<proteinExistence type="inferred from homology"/>
<dbReference type="STRING" id="3983.A0A2C9VDG7"/>
<dbReference type="Gramene" id="Manes.09G184100.1.v8.1">
    <property type="protein sequence ID" value="Manes.09G184100.1.v8.1.CDS"/>
    <property type="gene ID" value="Manes.09G184100.v8.1"/>
</dbReference>
<evidence type="ECO:0000256" key="2">
    <source>
        <dbReference type="ARBA" id="ARBA00010583"/>
    </source>
</evidence>
<dbReference type="InterPro" id="IPR001708">
    <property type="entry name" value="YidC/ALB3/OXA1/COX18"/>
</dbReference>
<dbReference type="InterPro" id="IPR011990">
    <property type="entry name" value="TPR-like_helical_dom_sf"/>
</dbReference>
<protein>
    <recommendedName>
        <fullName evidence="10">ALBINO3-like protein 2, chloroplastic</fullName>
    </recommendedName>
</protein>
<evidence type="ECO:0000256" key="6">
    <source>
        <dbReference type="SAM" id="MobiDB-lite"/>
    </source>
</evidence>
<evidence type="ECO:0000313" key="9">
    <source>
        <dbReference type="Proteomes" id="UP000091857"/>
    </source>
</evidence>
<feature type="compositionally biased region" description="Polar residues" evidence="6">
    <location>
        <begin position="368"/>
        <end position="378"/>
    </location>
</feature>
<dbReference type="Pfam" id="PF13181">
    <property type="entry name" value="TPR_8"/>
    <property type="match status" value="1"/>
</dbReference>
<organism evidence="8 9">
    <name type="scientific">Manihot esculenta</name>
    <name type="common">Cassava</name>
    <name type="synonym">Jatropha manihot</name>
    <dbReference type="NCBI Taxonomy" id="3983"/>
    <lineage>
        <taxon>Eukaryota</taxon>
        <taxon>Viridiplantae</taxon>
        <taxon>Streptophyta</taxon>
        <taxon>Embryophyta</taxon>
        <taxon>Tracheophyta</taxon>
        <taxon>Spermatophyta</taxon>
        <taxon>Magnoliopsida</taxon>
        <taxon>eudicotyledons</taxon>
        <taxon>Gunneridae</taxon>
        <taxon>Pentapetalae</taxon>
        <taxon>rosids</taxon>
        <taxon>fabids</taxon>
        <taxon>Malpighiales</taxon>
        <taxon>Euphorbiaceae</taxon>
        <taxon>Crotonoideae</taxon>
        <taxon>Manihoteae</taxon>
        <taxon>Manihot</taxon>
    </lineage>
</organism>
<comment type="similarity">
    <text evidence="2">Belongs to the OXA1/ALB3/YidC (TC 2.A.9.2) family.</text>
</comment>
<evidence type="ECO:0000256" key="1">
    <source>
        <dbReference type="ARBA" id="ARBA00004141"/>
    </source>
</evidence>
<dbReference type="GO" id="GO:0032977">
    <property type="term" value="F:membrane insertase activity"/>
    <property type="evidence" value="ECO:0000318"/>
    <property type="project" value="GO_Central"/>
</dbReference>
<keyword evidence="5 7" id="KW-0472">Membrane</keyword>
<keyword evidence="3 7" id="KW-0812">Transmembrane</keyword>
<sequence>MGIPKLLLSHLRRSRAVSSLNSLSRAYVSHFLINPTPLLSQAPIPSHNPRGPHYANAFTSFHLFNNRSFSTRSDDDLEFFADSVTMSGVESKPPEFAVNEVAEAVVKGSTGGEESILPVRALISLLDGFHDLTGLPWWIVIITATVSMRVLLFPLLVLQLNKLKRISELLPKLPPPFPPLLSGKSYIDQISLFRKEKRALGCPSFLWFIAYVSVQVPCFLLWMTSIRRMSLDHHPGFDCGGTLWFWNLTELPHGVLSPIFPLLIATLHYINVQLSFEKFSVQKTGGLLGLLAKYYKKYLDFLSLPLGFISFCIPQGSLVYWVTNSSLSVIQQLSLKHPTVRAKLGLPVKESQAEAEAEESTELGMLERTSSNSPSKQGKISVENLSPKKLLALSVQLVSDGHRERAIPLLQLAIQKDPNYIEPLLVLGQTMLQKEMYAEAQEYLEHAISKIFVDGHPTEVKYADFVILASQWAGAACIRQGKNAEGMVHLERVASLEEPEDPNSKVHYYNSLVFLASALVNEGRKAEALKYLRLAVAYNPAYKELLEQCENEDEEFGSDLVNSRRRDY</sequence>
<name>A0A2C9VDG7_MANES</name>
<feature type="transmembrane region" description="Helical" evidence="7">
    <location>
        <begin position="135"/>
        <end position="158"/>
    </location>
</feature>
<accession>A0A2C9VDG7</accession>
<comment type="caution">
    <text evidence="8">The sequence shown here is derived from an EMBL/GenBank/DDBJ whole genome shotgun (WGS) entry which is preliminary data.</text>
</comment>
<evidence type="ECO:0000313" key="8">
    <source>
        <dbReference type="EMBL" id="OAY42488.1"/>
    </source>
</evidence>
<dbReference type="CDD" id="cd20069">
    <property type="entry name" value="5TM_Oxa1-like"/>
    <property type="match status" value="1"/>
</dbReference>
<evidence type="ECO:0000256" key="4">
    <source>
        <dbReference type="ARBA" id="ARBA00022989"/>
    </source>
</evidence>
<feature type="transmembrane region" description="Helical" evidence="7">
    <location>
        <begin position="204"/>
        <end position="223"/>
    </location>
</feature>
<dbReference type="AlphaFoldDB" id="A0A2C9VDG7"/>
<keyword evidence="9" id="KW-1185">Reference proteome</keyword>
<gene>
    <name evidence="8" type="ORF">MANES_09G184100v8</name>
</gene>
<dbReference type="PANTHER" id="PTHR12428:SF65">
    <property type="entry name" value="CYTOCHROME C OXIDASE ASSEMBLY PROTEIN COX18, MITOCHONDRIAL"/>
    <property type="match status" value="1"/>
</dbReference>
<dbReference type="SUPFAM" id="SSF48452">
    <property type="entry name" value="TPR-like"/>
    <property type="match status" value="1"/>
</dbReference>
<feature type="transmembrane region" description="Helical" evidence="7">
    <location>
        <begin position="301"/>
        <end position="322"/>
    </location>
</feature>
<dbReference type="Pfam" id="PF14559">
    <property type="entry name" value="TPR_19"/>
    <property type="match status" value="1"/>
</dbReference>
<evidence type="ECO:0008006" key="10">
    <source>
        <dbReference type="Google" id="ProtNLM"/>
    </source>
</evidence>
<dbReference type="Gene3D" id="1.25.40.10">
    <property type="entry name" value="Tetratricopeptide repeat domain"/>
    <property type="match status" value="1"/>
</dbReference>
<evidence type="ECO:0000256" key="3">
    <source>
        <dbReference type="ARBA" id="ARBA00022692"/>
    </source>
</evidence>
<evidence type="ECO:0000256" key="5">
    <source>
        <dbReference type="ARBA" id="ARBA00023136"/>
    </source>
</evidence>
<feature type="transmembrane region" description="Helical" evidence="7">
    <location>
        <begin position="251"/>
        <end position="270"/>
    </location>
</feature>
<comment type="subcellular location">
    <subcellularLocation>
        <location evidence="1">Membrane</location>
        <topology evidence="1">Multi-pass membrane protein</topology>
    </subcellularLocation>
</comment>
<dbReference type="PANTHER" id="PTHR12428">
    <property type="entry name" value="OXA1"/>
    <property type="match status" value="1"/>
</dbReference>
<feature type="region of interest" description="Disordered" evidence="6">
    <location>
        <begin position="351"/>
        <end position="380"/>
    </location>
</feature>
<keyword evidence="4 7" id="KW-1133">Transmembrane helix</keyword>